<dbReference type="Gene3D" id="3.40.350.10">
    <property type="entry name" value="Creatinase/prolidase N-terminal domain"/>
    <property type="match status" value="2"/>
</dbReference>
<evidence type="ECO:0000259" key="7">
    <source>
        <dbReference type="Pfam" id="PF16188"/>
    </source>
</evidence>
<dbReference type="InterPro" id="IPR000994">
    <property type="entry name" value="Pept_M24"/>
</dbReference>
<dbReference type="GO" id="GO:0046872">
    <property type="term" value="F:metal ion binding"/>
    <property type="evidence" value="ECO:0007669"/>
    <property type="project" value="UniProtKB-KW"/>
</dbReference>
<keyword evidence="8" id="KW-0645">Protease</keyword>
<dbReference type="FunFam" id="3.90.230.10:FF:000007">
    <property type="entry name" value="Xaa-Pro aminopeptidase P"/>
    <property type="match status" value="1"/>
</dbReference>
<evidence type="ECO:0000259" key="5">
    <source>
        <dbReference type="Pfam" id="PF00557"/>
    </source>
</evidence>
<evidence type="ECO:0000259" key="6">
    <source>
        <dbReference type="Pfam" id="PF01321"/>
    </source>
</evidence>
<dbReference type="OrthoDB" id="9806388at2"/>
<dbReference type="Pfam" id="PF00557">
    <property type="entry name" value="Peptidase_M24"/>
    <property type="match status" value="1"/>
</dbReference>
<evidence type="ECO:0000256" key="3">
    <source>
        <dbReference type="ARBA" id="ARBA00022801"/>
    </source>
</evidence>
<feature type="domain" description="Peptidase M24" evidence="5">
    <location>
        <begin position="317"/>
        <end position="533"/>
    </location>
</feature>
<evidence type="ECO:0000313" key="9">
    <source>
        <dbReference type="Proteomes" id="UP000285908"/>
    </source>
</evidence>
<dbReference type="EMBL" id="RQXX01000002">
    <property type="protein sequence ID" value="RVV98631.1"/>
    <property type="molecule type" value="Genomic_DNA"/>
</dbReference>
<dbReference type="Pfam" id="PF16189">
    <property type="entry name" value="Creatinase_N_2"/>
    <property type="match status" value="1"/>
</dbReference>
<dbReference type="InterPro" id="IPR050422">
    <property type="entry name" value="X-Pro_aminopeptidase_P"/>
</dbReference>
<protein>
    <submittedName>
        <fullName evidence="8">Aminopeptidase P family protein</fullName>
    </submittedName>
</protein>
<evidence type="ECO:0000313" key="8">
    <source>
        <dbReference type="EMBL" id="RVV98631.1"/>
    </source>
</evidence>
<comment type="similarity">
    <text evidence="1">Belongs to the peptidase M24B family.</text>
</comment>
<dbReference type="InterPro" id="IPR033740">
    <property type="entry name" value="Pept_M24B"/>
</dbReference>
<dbReference type="Pfam" id="PF01321">
    <property type="entry name" value="Creatinase_N"/>
    <property type="match status" value="1"/>
</dbReference>
<proteinExistence type="inferred from homology"/>
<reference evidence="8 9" key="1">
    <citation type="submission" date="2018-11" db="EMBL/GenBank/DDBJ databases">
        <title>Mesobaculum littorinae gen. nov., sp. nov., isolated from Littorina scabra that represents a novel genus of the order Rhodobacteraceae.</title>
        <authorList>
            <person name="Li F."/>
        </authorList>
    </citation>
    <scope>NUCLEOTIDE SEQUENCE [LARGE SCALE GENOMIC DNA]</scope>
    <source>
        <strain evidence="8 9">M0103</strain>
    </source>
</reference>
<keyword evidence="9" id="KW-1185">Reference proteome</keyword>
<dbReference type="RefSeq" id="WP_127905862.1">
    <property type="nucleotide sequence ID" value="NZ_RQXX01000002.1"/>
</dbReference>
<keyword evidence="2" id="KW-0479">Metal-binding</keyword>
<dbReference type="GO" id="GO:0005737">
    <property type="term" value="C:cytoplasm"/>
    <property type="evidence" value="ECO:0007669"/>
    <property type="project" value="UniProtKB-ARBA"/>
</dbReference>
<keyword evidence="8" id="KW-0031">Aminopeptidase</keyword>
<gene>
    <name evidence="8" type="ORF">EKE94_06875</name>
</gene>
<keyword evidence="4" id="KW-0464">Manganese</keyword>
<keyword evidence="3" id="KW-0378">Hydrolase</keyword>
<dbReference type="PANTHER" id="PTHR43763">
    <property type="entry name" value="XAA-PRO AMINOPEPTIDASE 1"/>
    <property type="match status" value="1"/>
</dbReference>
<dbReference type="InterPro" id="IPR032416">
    <property type="entry name" value="Peptidase_M24_C"/>
</dbReference>
<dbReference type="Proteomes" id="UP000285908">
    <property type="component" value="Unassembled WGS sequence"/>
</dbReference>
<evidence type="ECO:0000256" key="4">
    <source>
        <dbReference type="ARBA" id="ARBA00023211"/>
    </source>
</evidence>
<dbReference type="AlphaFoldDB" id="A0A438AIP6"/>
<accession>A0A438AIP6</accession>
<dbReference type="InterPro" id="IPR029149">
    <property type="entry name" value="Creatin/AminoP/Spt16_N"/>
</dbReference>
<dbReference type="PANTHER" id="PTHR43763:SF6">
    <property type="entry name" value="XAA-PRO AMINOPEPTIDASE 1"/>
    <property type="match status" value="1"/>
</dbReference>
<dbReference type="SUPFAM" id="SSF53092">
    <property type="entry name" value="Creatinase/prolidase N-terminal domain"/>
    <property type="match status" value="1"/>
</dbReference>
<dbReference type="CDD" id="cd01085">
    <property type="entry name" value="APP"/>
    <property type="match status" value="1"/>
</dbReference>
<evidence type="ECO:0000256" key="1">
    <source>
        <dbReference type="ARBA" id="ARBA00008766"/>
    </source>
</evidence>
<dbReference type="Gene3D" id="3.90.230.10">
    <property type="entry name" value="Creatinase/methionine aminopeptidase superfamily"/>
    <property type="match status" value="1"/>
</dbReference>
<organism evidence="8 9">
    <name type="scientific">Mesobaculum littorinae</name>
    <dbReference type="NCBI Taxonomy" id="2486419"/>
    <lineage>
        <taxon>Bacteria</taxon>
        <taxon>Pseudomonadati</taxon>
        <taxon>Pseudomonadota</taxon>
        <taxon>Alphaproteobacteria</taxon>
        <taxon>Rhodobacterales</taxon>
        <taxon>Roseobacteraceae</taxon>
        <taxon>Mesobaculum</taxon>
    </lineage>
</organism>
<dbReference type="Pfam" id="PF16188">
    <property type="entry name" value="Peptidase_M24_C"/>
    <property type="match status" value="1"/>
</dbReference>
<evidence type="ECO:0000256" key="2">
    <source>
        <dbReference type="ARBA" id="ARBA00022723"/>
    </source>
</evidence>
<name>A0A438AIP6_9RHOB</name>
<feature type="domain" description="Creatinase N-terminal" evidence="6">
    <location>
        <begin position="17"/>
        <end position="153"/>
    </location>
</feature>
<feature type="domain" description="Peptidase M24 C-terminal" evidence="7">
    <location>
        <begin position="546"/>
        <end position="605"/>
    </location>
</feature>
<sequence>MFQEFTATSSPEQGPPRVAALREEMAADGLSAFLVPRADVHQGEYVAPHDERLAWLTGFTGSAGFAAVLTDRVGLFVDGRYTLQARTQVATDLITPVAWPATRLGPWLAEALEDGAEVGFDPWLHTVREIEDLRATLALKGIELVETMNLVDRIWADQPAPPAAPIQPYPVTLAGRFSSEKRAEAAEDLRKAGETALILTLPDSIAWLLNIRGADIAHTPVAHAFCILYDTGRAELFVDPAKAEGLRDHLGDEVALCPADEFPEALGHLEGPVRLDRDSVPYEVARRLEEAAIDISWAGDPCILRKACKTPAEIAATRAAHLRDGAAVCRFLHWLETQAEGLTRSETRPTEIDVVRALEGFRAETGELKEISFDTISGAGPNGAIVHYRVTEDSNRPLSRGELMLVDSGAQYLDGTTDITRTIAIGQPSAEARACFTRVLKGMIAMSRAVWPAGLAGRDLDALARMPLWMAGQDYDHGTGHGVGVYLGVHEGPQRLSRISEVPLRPGMILSNEPGYYREGSFGIRIENLLVVETADLPGADAGRDFLRFSTLTYAPIDRRLINAAMLSGGERDWLNAYHAEVAAKLADRVEGDAAAWLARATAPI</sequence>
<comment type="caution">
    <text evidence="8">The sequence shown here is derived from an EMBL/GenBank/DDBJ whole genome shotgun (WGS) entry which is preliminary data.</text>
</comment>
<dbReference type="InterPro" id="IPR036005">
    <property type="entry name" value="Creatinase/aminopeptidase-like"/>
</dbReference>
<dbReference type="GO" id="GO:0070006">
    <property type="term" value="F:metalloaminopeptidase activity"/>
    <property type="evidence" value="ECO:0007669"/>
    <property type="project" value="InterPro"/>
</dbReference>
<dbReference type="SUPFAM" id="SSF55920">
    <property type="entry name" value="Creatinase/aminopeptidase"/>
    <property type="match status" value="1"/>
</dbReference>
<dbReference type="InterPro" id="IPR000587">
    <property type="entry name" value="Creatinase_N"/>
</dbReference>